<proteinExistence type="inferred from homology"/>
<dbReference type="Proteomes" id="UP000568888">
    <property type="component" value="Unassembled WGS sequence"/>
</dbReference>
<dbReference type="PANTHER" id="PTHR23416">
    <property type="entry name" value="SIALIC ACID SYNTHASE-RELATED"/>
    <property type="match status" value="1"/>
</dbReference>
<dbReference type="InterPro" id="IPR011004">
    <property type="entry name" value="Trimer_LpxA-like_sf"/>
</dbReference>
<evidence type="ECO:0000256" key="3">
    <source>
        <dbReference type="ARBA" id="ARBA00022737"/>
    </source>
</evidence>
<evidence type="ECO:0000313" key="6">
    <source>
        <dbReference type="Proteomes" id="UP000568888"/>
    </source>
</evidence>
<dbReference type="PROSITE" id="PS00101">
    <property type="entry name" value="HEXAPEP_TRANSFERASES"/>
    <property type="match status" value="1"/>
</dbReference>
<sequence>MGRLLRYLTTRVPGMVKHDLHFFRPRFFLFFFNLVPDFLSLSPLRNLLLRFGGAEIDIFNAYIRSPLWCSDLRGISFGNGIFINMGCRFEGTARTVIGDHCQIGPFCCFENVNHTETGEQSLPIIIGSGVWIGARAVLSPGAEIGKDAVIAAGAVVAKQVPANELWGGVPARKIRDTKGVQ</sequence>
<dbReference type="InterPro" id="IPR001451">
    <property type="entry name" value="Hexapep"/>
</dbReference>
<dbReference type="AlphaFoldDB" id="A0A6V8N0X8"/>
<dbReference type="Pfam" id="PF00132">
    <property type="entry name" value="Hexapep"/>
    <property type="match status" value="1"/>
</dbReference>
<evidence type="ECO:0000256" key="1">
    <source>
        <dbReference type="ARBA" id="ARBA00007274"/>
    </source>
</evidence>
<dbReference type="SUPFAM" id="SSF51161">
    <property type="entry name" value="Trimeric LpxA-like enzymes"/>
    <property type="match status" value="1"/>
</dbReference>
<dbReference type="PANTHER" id="PTHR23416:SF23">
    <property type="entry name" value="ACETYLTRANSFERASE C18B11.09C-RELATED"/>
    <property type="match status" value="1"/>
</dbReference>
<keyword evidence="4" id="KW-0012">Acyltransferase</keyword>
<evidence type="ECO:0000256" key="4">
    <source>
        <dbReference type="ARBA" id="ARBA00023315"/>
    </source>
</evidence>
<reference evidence="6" key="1">
    <citation type="submission" date="2020-06" db="EMBL/GenBank/DDBJ databases">
        <title>Draft genomic sequecing of Geomonas sp. Red736.</title>
        <authorList>
            <person name="Itoh H."/>
            <person name="Xu Z.X."/>
            <person name="Ushijima N."/>
            <person name="Masuda Y."/>
            <person name="Shiratori Y."/>
            <person name="Senoo K."/>
        </authorList>
    </citation>
    <scope>NUCLEOTIDE SEQUENCE [LARGE SCALE GENOMIC DNA]</scope>
    <source>
        <strain evidence="6">Red736</strain>
    </source>
</reference>
<evidence type="ECO:0000313" key="5">
    <source>
        <dbReference type="EMBL" id="GFO66051.1"/>
    </source>
</evidence>
<name>A0A6V8N0X8_9BACT</name>
<keyword evidence="3" id="KW-0677">Repeat</keyword>
<dbReference type="GO" id="GO:0005829">
    <property type="term" value="C:cytosol"/>
    <property type="evidence" value="ECO:0007669"/>
    <property type="project" value="TreeGrafter"/>
</dbReference>
<dbReference type="EMBL" id="BLXY01000016">
    <property type="protein sequence ID" value="GFO66051.1"/>
    <property type="molecule type" value="Genomic_DNA"/>
</dbReference>
<dbReference type="InterPro" id="IPR051159">
    <property type="entry name" value="Hexapeptide_acetyltransf"/>
</dbReference>
<evidence type="ECO:0000256" key="2">
    <source>
        <dbReference type="ARBA" id="ARBA00022679"/>
    </source>
</evidence>
<protein>
    <submittedName>
        <fullName evidence="5">Acetyltransferase</fullName>
    </submittedName>
</protein>
<dbReference type="InterPro" id="IPR018357">
    <property type="entry name" value="Hexapep_transf_CS"/>
</dbReference>
<dbReference type="Gene3D" id="2.160.10.10">
    <property type="entry name" value="Hexapeptide repeat proteins"/>
    <property type="match status" value="1"/>
</dbReference>
<organism evidence="5 6">
    <name type="scientific">Geomonas paludis</name>
    <dbReference type="NCBI Taxonomy" id="2740185"/>
    <lineage>
        <taxon>Bacteria</taxon>
        <taxon>Pseudomonadati</taxon>
        <taxon>Thermodesulfobacteriota</taxon>
        <taxon>Desulfuromonadia</taxon>
        <taxon>Geobacterales</taxon>
        <taxon>Geobacteraceae</taxon>
        <taxon>Geomonas</taxon>
    </lineage>
</organism>
<gene>
    <name evidence="5" type="ORF">GMPD_39700</name>
</gene>
<accession>A0A6V8N0X8</accession>
<dbReference type="GO" id="GO:0008374">
    <property type="term" value="F:O-acyltransferase activity"/>
    <property type="evidence" value="ECO:0007669"/>
    <property type="project" value="TreeGrafter"/>
</dbReference>
<keyword evidence="2 5" id="KW-0808">Transferase</keyword>
<comment type="caution">
    <text evidence="5">The sequence shown here is derived from an EMBL/GenBank/DDBJ whole genome shotgun (WGS) entry which is preliminary data.</text>
</comment>
<comment type="similarity">
    <text evidence="1">Belongs to the transferase hexapeptide repeat family.</text>
</comment>